<evidence type="ECO:0000313" key="8">
    <source>
        <dbReference type="Proteomes" id="UP000243579"/>
    </source>
</evidence>
<keyword evidence="8" id="KW-1185">Reference proteome</keyword>
<feature type="transmembrane region" description="Helical" evidence="6">
    <location>
        <begin position="317"/>
        <end position="339"/>
    </location>
</feature>
<dbReference type="PANTHER" id="PTHR13146">
    <property type="match status" value="1"/>
</dbReference>
<proteinExistence type="predicted"/>
<keyword evidence="2 6" id="KW-0812">Transmembrane</keyword>
<dbReference type="GO" id="GO:0000139">
    <property type="term" value="C:Golgi membrane"/>
    <property type="evidence" value="ECO:0007669"/>
    <property type="project" value="InterPro"/>
</dbReference>
<feature type="transmembrane region" description="Helical" evidence="6">
    <location>
        <begin position="552"/>
        <end position="573"/>
    </location>
</feature>
<dbReference type="InterPro" id="IPR037185">
    <property type="entry name" value="EmrE-like"/>
</dbReference>
<evidence type="ECO:0000256" key="2">
    <source>
        <dbReference type="ARBA" id="ARBA00022692"/>
    </source>
</evidence>
<accession>A0A1V9ZMM0</accession>
<dbReference type="InterPro" id="IPR007271">
    <property type="entry name" value="Nuc_sug_transpt"/>
</dbReference>
<name>A0A1V9ZMM0_ACHHY</name>
<dbReference type="PANTHER" id="PTHR13146:SF6">
    <property type="entry name" value="THH1_TOM1_TOM3 DOMAIN-CONTAINING PROTEIN"/>
    <property type="match status" value="1"/>
</dbReference>
<dbReference type="OrthoDB" id="29773at2759"/>
<organism evidence="7 8">
    <name type="scientific">Achlya hypogyna</name>
    <name type="common">Oomycete</name>
    <name type="synonym">Protoachlya hypogyna</name>
    <dbReference type="NCBI Taxonomy" id="1202772"/>
    <lineage>
        <taxon>Eukaryota</taxon>
        <taxon>Sar</taxon>
        <taxon>Stramenopiles</taxon>
        <taxon>Oomycota</taxon>
        <taxon>Saprolegniomycetes</taxon>
        <taxon>Saprolegniales</taxon>
        <taxon>Achlyaceae</taxon>
        <taxon>Achlya</taxon>
    </lineage>
</organism>
<evidence type="ECO:0000256" key="1">
    <source>
        <dbReference type="ARBA" id="ARBA00004141"/>
    </source>
</evidence>
<evidence type="ECO:0000256" key="6">
    <source>
        <dbReference type="SAM" id="Phobius"/>
    </source>
</evidence>
<feature type="transmembrane region" description="Helical" evidence="6">
    <location>
        <begin position="12"/>
        <end position="31"/>
    </location>
</feature>
<feature type="transmembrane region" description="Helical" evidence="6">
    <location>
        <begin position="526"/>
        <end position="545"/>
    </location>
</feature>
<keyword evidence="4 6" id="KW-0472">Membrane</keyword>
<dbReference type="EMBL" id="JNBR01000073">
    <property type="protein sequence ID" value="OQR99232.1"/>
    <property type="molecule type" value="Genomic_DNA"/>
</dbReference>
<feature type="transmembrane region" description="Helical" evidence="6">
    <location>
        <begin position="497"/>
        <end position="520"/>
    </location>
</feature>
<feature type="transmembrane region" description="Helical" evidence="6">
    <location>
        <begin position="233"/>
        <end position="252"/>
    </location>
</feature>
<protein>
    <submittedName>
        <fullName evidence="7">Drug/Metabolite Transporter (DMT) Superfamily</fullName>
    </submittedName>
</protein>
<feature type="transmembrane region" description="Helical" evidence="6">
    <location>
        <begin position="585"/>
        <end position="608"/>
    </location>
</feature>
<feature type="transmembrane region" description="Helical" evidence="6">
    <location>
        <begin position="264"/>
        <end position="286"/>
    </location>
</feature>
<feature type="transmembrane region" description="Helical" evidence="6">
    <location>
        <begin position="195"/>
        <end position="213"/>
    </location>
</feature>
<dbReference type="Proteomes" id="UP000243579">
    <property type="component" value="Unassembled WGS sequence"/>
</dbReference>
<feature type="transmembrane region" description="Helical" evidence="6">
    <location>
        <begin position="672"/>
        <end position="694"/>
    </location>
</feature>
<evidence type="ECO:0000256" key="4">
    <source>
        <dbReference type="ARBA" id="ARBA00023136"/>
    </source>
</evidence>
<keyword evidence="3 6" id="KW-1133">Transmembrane helix</keyword>
<gene>
    <name evidence="7" type="ORF">ACHHYP_07155</name>
</gene>
<dbReference type="GO" id="GO:0015165">
    <property type="term" value="F:pyrimidine nucleotide-sugar transmembrane transporter activity"/>
    <property type="evidence" value="ECO:0007669"/>
    <property type="project" value="InterPro"/>
</dbReference>
<evidence type="ECO:0000256" key="3">
    <source>
        <dbReference type="ARBA" id="ARBA00022989"/>
    </source>
</evidence>
<feature type="region of interest" description="Disordered" evidence="5">
    <location>
        <begin position="103"/>
        <end position="125"/>
    </location>
</feature>
<feature type="transmembrane region" description="Helical" evidence="6">
    <location>
        <begin position="381"/>
        <end position="402"/>
    </location>
</feature>
<feature type="transmembrane region" description="Helical" evidence="6">
    <location>
        <begin position="629"/>
        <end position="652"/>
    </location>
</feature>
<sequence length="775" mass="86133">MSSTSEAAKTRKGFLWGGVMLVSGTLCTIITKVQYSLQSLGTEPCVIDGNTTLNCFFDKPWFGVLEMKFAMAACLVFLYVRKRVEHRAYLETPVFKMQKGGRKYMATPQQKKKSERSPFLGDADNSAAGPSWSTIMLLVIPSMLDLLNTVFANIGLLWISSSIYQMTRGSVILFNAFFSVRFMGKRLFAYHYTSILLVIIAVGMVSFAGLSQAAMTSAAEPSAADTEKQANQILGLSFIFAAQFLCAIQIVIEEYFLTKRQVSPMLLVGIEGLWGLVFMVVLVPLLQWTPRGTSGLSKVWHEDFSDALVKISNSWPLFWTVVAYVVTIGVFNLAASFVTKYLNSVVRSILDTMRTMGVWLLTLFVYYVIKWTGPNSPGEPWTVWSWLELAGFGVMVVGTLTYKKILRFPALWLYAAEEREANLALTKSPETCGDGVHHCPFNKPWFGVLQVKLGMTLCLVYLAVRKKLLHRAFLETPVATTMYDAFREPEFPTTRTLVATVVPAALDLVQSVLSFVGLLWIPASVYQMSGGSMLIFSAYLSVRFLKVRLFTFHYLSLGLVALALFLVSLASYAHTPASTAGSSDALNSAIGLAFVLLSRFGYSVNIAIEEHFMTKLHVSPILQAGMEGIWGLVLFVPLIPLLSWTSPGSSAFARIWHEDFTDTWTKLANSPALVLLVVLYILCVATYNVAANWVTKHMSSIVRSMVENGRTLGVWVIGLGIYYVGRVPTLGEAWTAWSWLELLGFVLLVYATLAYKEAVRYPCFSVYRDGFVPIH</sequence>
<feature type="transmembrane region" description="Helical" evidence="6">
    <location>
        <begin position="351"/>
        <end position="369"/>
    </location>
</feature>
<dbReference type="AlphaFoldDB" id="A0A1V9ZMM0"/>
<reference evidence="7 8" key="1">
    <citation type="journal article" date="2014" name="Genome Biol. Evol.">
        <title>The secreted proteins of Achlya hypogyna and Thraustotheca clavata identify the ancestral oomycete secretome and reveal gene acquisitions by horizontal gene transfer.</title>
        <authorList>
            <person name="Misner I."/>
            <person name="Blouin N."/>
            <person name="Leonard G."/>
            <person name="Richards T.A."/>
            <person name="Lane C.E."/>
        </authorList>
    </citation>
    <scope>NUCLEOTIDE SEQUENCE [LARGE SCALE GENOMIC DNA]</scope>
    <source>
        <strain evidence="7 8">ATCC 48635</strain>
    </source>
</reference>
<feature type="transmembrane region" description="Helical" evidence="6">
    <location>
        <begin position="706"/>
        <end position="724"/>
    </location>
</feature>
<comment type="subcellular location">
    <subcellularLocation>
        <location evidence="1">Membrane</location>
        <topology evidence="1">Multi-pass membrane protein</topology>
    </subcellularLocation>
</comment>
<feature type="transmembrane region" description="Helical" evidence="6">
    <location>
        <begin position="61"/>
        <end position="80"/>
    </location>
</feature>
<feature type="transmembrane region" description="Helical" evidence="6">
    <location>
        <begin position="736"/>
        <end position="755"/>
    </location>
</feature>
<dbReference type="SUPFAM" id="SSF103481">
    <property type="entry name" value="Multidrug resistance efflux transporter EmrE"/>
    <property type="match status" value="1"/>
</dbReference>
<evidence type="ECO:0000256" key="5">
    <source>
        <dbReference type="SAM" id="MobiDB-lite"/>
    </source>
</evidence>
<evidence type="ECO:0000313" key="7">
    <source>
        <dbReference type="EMBL" id="OQR99232.1"/>
    </source>
</evidence>
<comment type="caution">
    <text evidence="7">The sequence shown here is derived from an EMBL/GenBank/DDBJ whole genome shotgun (WGS) entry which is preliminary data.</text>
</comment>
<dbReference type="Pfam" id="PF04142">
    <property type="entry name" value="Nuc_sug_transp"/>
    <property type="match status" value="1"/>
</dbReference>